<keyword evidence="2" id="KW-0812">Transmembrane</keyword>
<protein>
    <submittedName>
        <fullName evidence="3">PilN domain-containing protein</fullName>
    </submittedName>
</protein>
<keyword evidence="4" id="KW-1185">Reference proteome</keyword>
<name>A0ABT9H368_9GAMM</name>
<evidence type="ECO:0000313" key="3">
    <source>
        <dbReference type="EMBL" id="MDP4537771.1"/>
    </source>
</evidence>
<organism evidence="3 4">
    <name type="scientific">Alkalimonas collagenimarina</name>
    <dbReference type="NCBI Taxonomy" id="400390"/>
    <lineage>
        <taxon>Bacteria</taxon>
        <taxon>Pseudomonadati</taxon>
        <taxon>Pseudomonadota</taxon>
        <taxon>Gammaproteobacteria</taxon>
        <taxon>Alkalimonas</taxon>
    </lineage>
</organism>
<gene>
    <name evidence="3" type="ORF">Q3O60_16430</name>
</gene>
<keyword evidence="2" id="KW-0472">Membrane</keyword>
<reference evidence="3 4" key="1">
    <citation type="submission" date="2023-08" db="EMBL/GenBank/DDBJ databases">
        <authorList>
            <person name="Joshi A."/>
            <person name="Thite S."/>
        </authorList>
    </citation>
    <scope>NUCLEOTIDE SEQUENCE [LARGE SCALE GENOMIC DNA]</scope>
    <source>
        <strain evidence="3 4">AC40</strain>
    </source>
</reference>
<evidence type="ECO:0000256" key="1">
    <source>
        <dbReference type="SAM" id="Coils"/>
    </source>
</evidence>
<accession>A0ABT9H368</accession>
<comment type="caution">
    <text evidence="3">The sequence shown here is derived from an EMBL/GenBank/DDBJ whole genome shotgun (WGS) entry which is preliminary data.</text>
</comment>
<proteinExistence type="predicted"/>
<dbReference type="Proteomes" id="UP001231616">
    <property type="component" value="Unassembled WGS sequence"/>
</dbReference>
<keyword evidence="1" id="KW-0175">Coiled coil</keyword>
<feature type="transmembrane region" description="Helical" evidence="2">
    <location>
        <begin position="24"/>
        <end position="44"/>
    </location>
</feature>
<sequence length="198" mass="23125">MKTQVNLFDRHLLPITQPYNFQRLSLILLGCIVLLVIVSAVIFMQQHQLTTRLKQAEQQLLQEQNELSQFQQLLTQRAPSTELLRQQERLKKDVERHQRLLRLLSAKQSEPQRSFSAVMLHLSEVNAPELWLTEFRLQQRRSEFYGETIQPASVPEWMSRLSDSPYFQGQRFQGLTLQQTDGNEALSFHVVARPGDTL</sequence>
<evidence type="ECO:0000313" key="4">
    <source>
        <dbReference type="Proteomes" id="UP001231616"/>
    </source>
</evidence>
<feature type="coiled-coil region" evidence="1">
    <location>
        <begin position="46"/>
        <end position="107"/>
    </location>
</feature>
<dbReference type="Pfam" id="PF05137">
    <property type="entry name" value="PilN"/>
    <property type="match status" value="1"/>
</dbReference>
<keyword evidence="2" id="KW-1133">Transmembrane helix</keyword>
<evidence type="ECO:0000256" key="2">
    <source>
        <dbReference type="SAM" id="Phobius"/>
    </source>
</evidence>
<dbReference type="EMBL" id="JAUZVZ010000032">
    <property type="protein sequence ID" value="MDP4537771.1"/>
    <property type="molecule type" value="Genomic_DNA"/>
</dbReference>
<dbReference type="RefSeq" id="WP_305895020.1">
    <property type="nucleotide sequence ID" value="NZ_JAUZVZ010000032.1"/>
</dbReference>
<dbReference type="InterPro" id="IPR007813">
    <property type="entry name" value="PilN"/>
</dbReference>